<dbReference type="InterPro" id="IPR002092">
    <property type="entry name" value="DNA-dir_Rpol_phage-type"/>
</dbReference>
<gene>
    <name evidence="10" type="ORF">UFOVP149_49</name>
</gene>
<dbReference type="Gene3D" id="1.10.287.280">
    <property type="match status" value="1"/>
</dbReference>
<dbReference type="Gene3D" id="1.10.287.260">
    <property type="match status" value="1"/>
</dbReference>
<dbReference type="Gene3D" id="1.10.1320.10">
    <property type="entry name" value="DNA-directed RNA polymerase, N-terminal domain"/>
    <property type="match status" value="1"/>
</dbReference>
<dbReference type="GO" id="GO:0003899">
    <property type="term" value="F:DNA-directed RNA polymerase activity"/>
    <property type="evidence" value="ECO:0007669"/>
    <property type="project" value="UniProtKB-EC"/>
</dbReference>
<dbReference type="Gene3D" id="1.10.150.20">
    <property type="entry name" value="5' to 3' exonuclease, C-terminal subdomain"/>
    <property type="match status" value="1"/>
</dbReference>
<reference evidence="10" key="1">
    <citation type="submission" date="2020-05" db="EMBL/GenBank/DDBJ databases">
        <authorList>
            <person name="Chiriac C."/>
            <person name="Salcher M."/>
            <person name="Ghai R."/>
            <person name="Kavagutti S V."/>
        </authorList>
    </citation>
    <scope>NUCLEOTIDE SEQUENCE</scope>
</reference>
<dbReference type="EC" id="2.7.7.6" evidence="2"/>
<dbReference type="InterPro" id="IPR029262">
    <property type="entry name" value="RPOL_N"/>
</dbReference>
<dbReference type="InterPro" id="IPR043502">
    <property type="entry name" value="DNA/RNA_pol_sf"/>
</dbReference>
<dbReference type="SUPFAM" id="SSF56672">
    <property type="entry name" value="DNA/RNA polymerases"/>
    <property type="match status" value="1"/>
</dbReference>
<dbReference type="PANTHER" id="PTHR10102">
    <property type="entry name" value="DNA-DIRECTED RNA POLYMERASE, MITOCHONDRIAL"/>
    <property type="match status" value="1"/>
</dbReference>
<dbReference type="GO" id="GO:0006351">
    <property type="term" value="P:DNA-templated transcription"/>
    <property type="evidence" value="ECO:0007669"/>
    <property type="project" value="InterPro"/>
</dbReference>
<dbReference type="Pfam" id="PF00940">
    <property type="entry name" value="RNA_pol"/>
    <property type="match status" value="1"/>
</dbReference>
<organism evidence="10">
    <name type="scientific">uncultured Caudovirales phage</name>
    <dbReference type="NCBI Taxonomy" id="2100421"/>
    <lineage>
        <taxon>Viruses</taxon>
        <taxon>Duplodnaviria</taxon>
        <taxon>Heunggongvirae</taxon>
        <taxon>Uroviricota</taxon>
        <taxon>Caudoviricetes</taxon>
        <taxon>Peduoviridae</taxon>
        <taxon>Maltschvirus</taxon>
        <taxon>Maltschvirus maltsch</taxon>
    </lineage>
</organism>
<evidence type="ECO:0000256" key="3">
    <source>
        <dbReference type="ARBA" id="ARBA00022478"/>
    </source>
</evidence>
<keyword evidence="6" id="KW-0804">Transcription</keyword>
<dbReference type="GO" id="GO:0000428">
    <property type="term" value="C:DNA-directed RNA polymerase complex"/>
    <property type="evidence" value="ECO:0007669"/>
    <property type="project" value="UniProtKB-KW"/>
</dbReference>
<dbReference type="GO" id="GO:0019083">
    <property type="term" value="P:viral transcription"/>
    <property type="evidence" value="ECO:0007669"/>
    <property type="project" value="UniProtKB-KW"/>
</dbReference>
<dbReference type="SMART" id="SM01311">
    <property type="entry name" value="RPOL_N"/>
    <property type="match status" value="1"/>
</dbReference>
<dbReference type="Pfam" id="PF14700">
    <property type="entry name" value="RPOL_N"/>
    <property type="match status" value="1"/>
</dbReference>
<evidence type="ECO:0000256" key="8">
    <source>
        <dbReference type="ARBA" id="ARBA00048552"/>
    </source>
</evidence>
<dbReference type="GO" id="GO:0003677">
    <property type="term" value="F:DNA binding"/>
    <property type="evidence" value="ECO:0007669"/>
    <property type="project" value="InterPro"/>
</dbReference>
<evidence type="ECO:0000256" key="7">
    <source>
        <dbReference type="ARBA" id="ARBA00023314"/>
    </source>
</evidence>
<feature type="domain" description="DNA-directed RNA polymerase N-terminal" evidence="9">
    <location>
        <begin position="11"/>
        <end position="292"/>
    </location>
</feature>
<dbReference type="EMBL" id="LR798198">
    <property type="protein sequence ID" value="CAB5156114.1"/>
    <property type="molecule type" value="Genomic_DNA"/>
</dbReference>
<dbReference type="PANTHER" id="PTHR10102:SF0">
    <property type="entry name" value="DNA-DIRECTED RNA POLYMERASE, MITOCHONDRIAL"/>
    <property type="match status" value="1"/>
</dbReference>
<keyword evidence="5" id="KW-0548">Nucleotidyltransferase</keyword>
<proteinExistence type="inferred from homology"/>
<dbReference type="InterPro" id="IPR024075">
    <property type="entry name" value="DNA-dir_RNA_pol_helix_hairp_sf"/>
</dbReference>
<evidence type="ECO:0000256" key="5">
    <source>
        <dbReference type="ARBA" id="ARBA00022695"/>
    </source>
</evidence>
<protein>
    <recommendedName>
        <fullName evidence="2">DNA-directed RNA polymerase</fullName>
        <ecNumber evidence="2">2.7.7.6</ecNumber>
    </recommendedName>
</protein>
<evidence type="ECO:0000256" key="4">
    <source>
        <dbReference type="ARBA" id="ARBA00022679"/>
    </source>
</evidence>
<dbReference type="InterPro" id="IPR046950">
    <property type="entry name" value="DNA-dir_Rpol_C_phage-type"/>
</dbReference>
<keyword evidence="7" id="KW-1195">Viral transcription</keyword>
<accession>A0A6J7W6S8</accession>
<evidence type="ECO:0000256" key="2">
    <source>
        <dbReference type="ARBA" id="ARBA00012418"/>
    </source>
</evidence>
<dbReference type="PROSITE" id="PS00900">
    <property type="entry name" value="RNA_POL_PHAGE_1"/>
    <property type="match status" value="1"/>
</dbReference>
<sequence>MTNMYIDPACDTQLDLEVQMIDLGKQKFRSRLEKERQRGQAANAGATSRVIDHIYPAMAEKIGEWKQGIETSGKGRNPQAYAYLKDIEPELLAYIGVRVVFDLIMGRGGCPEHRAALSVGNWIEHECRVRAFAKTHKRYLDKLVKETRKRSGNADYLRTVTINAMNKKADNWTAWKHSVSVSVGFVVIQSLLDCGGIIERDTSRHEIHLSIAPETLDWINQTSDAMEELSPIVLPCIEKPLSWSTPYNGGFHSELMREKYPIITAFHRKDRLKLLEQADMPSVYRAINAVQNTGWKINTNVLSVMSQMWDHRLDMGVLPEVTDIPMPPRPADIDTDPDVLKAWKRAASEVYSQRIRQGSKRLNLKRTIDLAVEYGERSMYYVYQCDFRGRLYAVPSGAGPNPQGTDYQKALIQFADGKPIGNSGVAWLAIHVANSFGVDKVSLAERINWTLDNQAEIIRVTEDPIANNWWTNADSPWMFLAACYEWAGYVREGTSFITHLPVSVDGSCNGLQHYSAMLRDPIGGEATNLVPMDTPQDIYGRVANVTVAKDPTLKGIVTRSVAKRPVMVLPYGGTIASCKDYVRASLREAGHKFEPERETEIASLVWNSIGDVVVAAKDGMAFLRKMASVMSKKKEHVTWVTPSGWPVLQQYFDMKMRQTNVIVMGKRLQYAVYEPKLDTVDGRRSGQGLPPNFVHSLDAAALVGMVDLALTEGITQFSVVHDSFGTLACDMDMLGACIRTSFVHMYEDHDVLEELRQRVCEVVGPRIAKNLEHVPSKGKLDIKGVLESPFFFA</sequence>
<evidence type="ECO:0000313" key="10">
    <source>
        <dbReference type="EMBL" id="CAB5156114.1"/>
    </source>
</evidence>
<evidence type="ECO:0000259" key="9">
    <source>
        <dbReference type="SMART" id="SM01311"/>
    </source>
</evidence>
<dbReference type="InterPro" id="IPR037159">
    <property type="entry name" value="RNA_POL_N_sf"/>
</dbReference>
<evidence type="ECO:0000256" key="6">
    <source>
        <dbReference type="ARBA" id="ARBA00023163"/>
    </source>
</evidence>
<evidence type="ECO:0000256" key="1">
    <source>
        <dbReference type="ARBA" id="ARBA00009493"/>
    </source>
</evidence>
<comment type="catalytic activity">
    <reaction evidence="8">
        <text>RNA(n) + a ribonucleoside 5'-triphosphate = RNA(n+1) + diphosphate</text>
        <dbReference type="Rhea" id="RHEA:21248"/>
        <dbReference type="Rhea" id="RHEA-COMP:14527"/>
        <dbReference type="Rhea" id="RHEA-COMP:17342"/>
        <dbReference type="ChEBI" id="CHEBI:33019"/>
        <dbReference type="ChEBI" id="CHEBI:61557"/>
        <dbReference type="ChEBI" id="CHEBI:140395"/>
        <dbReference type="EC" id="2.7.7.6"/>
    </reaction>
</comment>
<keyword evidence="4" id="KW-0808">Transferase</keyword>
<keyword evidence="3 10" id="KW-0240">DNA-directed RNA polymerase</keyword>
<comment type="similarity">
    <text evidence="1">Belongs to the phage and mitochondrial RNA polymerase family.</text>
</comment>
<name>A0A6J7W6S8_9CAUD</name>